<dbReference type="EMBL" id="CAWUON010000051">
    <property type="protein sequence ID" value="CAK7269820.1"/>
    <property type="molecule type" value="Genomic_DNA"/>
</dbReference>
<evidence type="ECO:0000259" key="1">
    <source>
        <dbReference type="PROSITE" id="PS50181"/>
    </source>
</evidence>
<dbReference type="InterPro" id="IPR036047">
    <property type="entry name" value="F-box-like_dom_sf"/>
</dbReference>
<keyword evidence="3" id="KW-1185">Reference proteome</keyword>
<evidence type="ECO:0000313" key="2">
    <source>
        <dbReference type="EMBL" id="CAK7269820.1"/>
    </source>
</evidence>
<dbReference type="SMART" id="SM00256">
    <property type="entry name" value="FBOX"/>
    <property type="match status" value="1"/>
</dbReference>
<dbReference type="Proteomes" id="UP001642502">
    <property type="component" value="Unassembled WGS sequence"/>
</dbReference>
<reference evidence="2 3" key="1">
    <citation type="submission" date="2024-01" db="EMBL/GenBank/DDBJ databases">
        <authorList>
            <person name="Allen C."/>
            <person name="Tagirdzhanova G."/>
        </authorList>
    </citation>
    <scope>NUCLEOTIDE SEQUENCE [LARGE SCALE GENOMIC DNA]</scope>
    <source>
        <strain evidence="2 3">CBS 119000</strain>
    </source>
</reference>
<dbReference type="InterPro" id="IPR001810">
    <property type="entry name" value="F-box_dom"/>
</dbReference>
<feature type="domain" description="F-box" evidence="1">
    <location>
        <begin position="14"/>
        <end position="63"/>
    </location>
</feature>
<sequence>MADVLVNPSRAPGQDRLSRLPVELLLRITRHLKTAELCKVRLCSRTLERALHHYFLHEFFRCKQFMLTDLSLQALLAIAQHPDISQTLRHVSIGVEEICPVTHDPPADIGMAMYIMKAVADQKALLANGRAVQLLATAFSLLPNLETVQLRDFDSHTRYREGRRAAWSSYGLWCMREYFGSRGDIVLRKTRDENFCSRVFSLVVTALAQSKARPPNLEVLMNKSLSALNYLAFDLTPSPRLSLLGGVGGNGDGVGSGDANVYALSVLAGLRRLHLKLQCGFHPQGIADFTTSSIPYNARYTQAQVERLPLRAWLAHCPNLEWFRLNLVEQACLFNDTVLKELDLPLPYYYSFPPASMASRKIAMPFASNLRRFDLGVACCTANVLLELLGRLTALEHLSLWHFSLVFQSQRPQSVWKGFLYALAEHPLGAKLRQLSLTRLGTSTYTEDFPDMVRTHRVTFNGLKKTEYNAKVEKSMASWLQNTAIGLRSERHRVDRGYVDSAANSPTGVFTFLSDV</sequence>
<dbReference type="SUPFAM" id="SSF81383">
    <property type="entry name" value="F-box domain"/>
    <property type="match status" value="1"/>
</dbReference>
<dbReference type="Pfam" id="PF00646">
    <property type="entry name" value="F-box"/>
    <property type="match status" value="1"/>
</dbReference>
<protein>
    <recommendedName>
        <fullName evidence="1">F-box domain-containing protein</fullName>
    </recommendedName>
</protein>
<dbReference type="Gene3D" id="1.20.1280.50">
    <property type="match status" value="1"/>
</dbReference>
<dbReference type="PROSITE" id="PS50181">
    <property type="entry name" value="FBOX"/>
    <property type="match status" value="1"/>
</dbReference>
<name>A0ABP0DNF8_9PEZI</name>
<accession>A0ABP0DNF8</accession>
<gene>
    <name evidence="2" type="ORF">SEPCBS119000_003767</name>
</gene>
<comment type="caution">
    <text evidence="2">The sequence shown here is derived from an EMBL/GenBank/DDBJ whole genome shotgun (WGS) entry which is preliminary data.</text>
</comment>
<organism evidence="2 3">
    <name type="scientific">Sporothrix epigloea</name>
    <dbReference type="NCBI Taxonomy" id="1892477"/>
    <lineage>
        <taxon>Eukaryota</taxon>
        <taxon>Fungi</taxon>
        <taxon>Dikarya</taxon>
        <taxon>Ascomycota</taxon>
        <taxon>Pezizomycotina</taxon>
        <taxon>Sordariomycetes</taxon>
        <taxon>Sordariomycetidae</taxon>
        <taxon>Ophiostomatales</taxon>
        <taxon>Ophiostomataceae</taxon>
        <taxon>Sporothrix</taxon>
    </lineage>
</organism>
<proteinExistence type="predicted"/>
<evidence type="ECO:0000313" key="3">
    <source>
        <dbReference type="Proteomes" id="UP001642502"/>
    </source>
</evidence>
<dbReference type="SUPFAM" id="SSF52047">
    <property type="entry name" value="RNI-like"/>
    <property type="match status" value="1"/>
</dbReference>